<dbReference type="InterPro" id="IPR008979">
    <property type="entry name" value="Galactose-bd-like_sf"/>
</dbReference>
<evidence type="ECO:0000256" key="9">
    <source>
        <dbReference type="ARBA" id="ARBA00023157"/>
    </source>
</evidence>
<dbReference type="InterPro" id="IPR048525">
    <property type="entry name" value="DDR1-2_DS-like"/>
</dbReference>
<keyword evidence="4 15" id="KW-0732">Signal</keyword>
<dbReference type="GO" id="GO:0048680">
    <property type="term" value="P:positive regulation of axon regeneration"/>
    <property type="evidence" value="ECO:0007669"/>
    <property type="project" value="UniProtKB-ARBA"/>
</dbReference>
<keyword evidence="18" id="KW-1185">Reference proteome</keyword>
<feature type="domain" description="F5/8 type C" evidence="16">
    <location>
        <begin position="79"/>
        <end position="240"/>
    </location>
</feature>
<keyword evidence="5" id="KW-0547">Nucleotide-binding</keyword>
<evidence type="ECO:0000256" key="5">
    <source>
        <dbReference type="ARBA" id="ARBA00022741"/>
    </source>
</evidence>
<evidence type="ECO:0000256" key="6">
    <source>
        <dbReference type="ARBA" id="ARBA00022840"/>
    </source>
</evidence>
<evidence type="ECO:0000256" key="14">
    <source>
        <dbReference type="SAM" id="Phobius"/>
    </source>
</evidence>
<evidence type="ECO:0000256" key="7">
    <source>
        <dbReference type="ARBA" id="ARBA00022989"/>
    </source>
</evidence>
<dbReference type="SUPFAM" id="SSF49785">
    <property type="entry name" value="Galactose-binding domain-like"/>
    <property type="match status" value="1"/>
</dbReference>
<evidence type="ECO:0000256" key="15">
    <source>
        <dbReference type="SAM" id="SignalP"/>
    </source>
</evidence>
<comment type="subcellular location">
    <subcellularLocation>
        <location evidence="1">Cell membrane</location>
        <topology evidence="1">Single-pass type I membrane protein</topology>
    </subcellularLocation>
</comment>
<feature type="transmembrane region" description="Helical" evidence="14">
    <location>
        <begin position="447"/>
        <end position="468"/>
    </location>
</feature>
<dbReference type="Gene3D" id="2.60.120.1190">
    <property type="match status" value="1"/>
</dbReference>
<accession>T1JQZ8</accession>
<dbReference type="Pfam" id="PF21114">
    <property type="entry name" value="DDR1-2_DS-like"/>
    <property type="match status" value="1"/>
</dbReference>
<dbReference type="PROSITE" id="PS01286">
    <property type="entry name" value="FA58C_2"/>
    <property type="match status" value="1"/>
</dbReference>
<dbReference type="SMART" id="SM00231">
    <property type="entry name" value="FA58C"/>
    <property type="match status" value="1"/>
</dbReference>
<feature type="region of interest" description="Disordered" evidence="13">
    <location>
        <begin position="28"/>
        <end position="49"/>
    </location>
</feature>
<dbReference type="GO" id="GO:0005524">
    <property type="term" value="F:ATP binding"/>
    <property type="evidence" value="ECO:0007669"/>
    <property type="project" value="UniProtKB-KW"/>
</dbReference>
<evidence type="ECO:0000256" key="4">
    <source>
        <dbReference type="ARBA" id="ARBA00022729"/>
    </source>
</evidence>
<keyword evidence="6" id="KW-0067">ATP-binding</keyword>
<feature type="chain" id="PRO_5004580533" description="F5/8 type C domain-containing protein" evidence="15">
    <location>
        <begin position="19"/>
        <end position="709"/>
    </location>
</feature>
<evidence type="ECO:0000313" key="17">
    <source>
        <dbReference type="EnsemblMetazoa" id="tetur01g05080.1"/>
    </source>
</evidence>
<dbReference type="Gene3D" id="2.60.120.260">
    <property type="entry name" value="Galactose-binding domain-like"/>
    <property type="match status" value="1"/>
</dbReference>
<comment type="similarity">
    <text evidence="12">Belongs to the protein kinase superfamily. Tyr protein kinase family. Insulin receptor subfamily.</text>
</comment>
<feature type="region of interest" description="Disordered" evidence="13">
    <location>
        <begin position="686"/>
        <end position="709"/>
    </location>
</feature>
<dbReference type="Pfam" id="PF00754">
    <property type="entry name" value="F5_F8_type_C"/>
    <property type="match status" value="1"/>
</dbReference>
<keyword evidence="3 14" id="KW-0812">Transmembrane</keyword>
<sequence length="709" mass="80420">MINLLITIWILLIPTCLSNHQYPFNQFEDESSTPNSRFGSRPFKSTQGRFLDRAQSSPLASSPIKSDHYQRWKPKSYICNKSMPLGMQSGAIKNEQLSASSTYNDQSVGPKFARFNRDESGGAWCPQPQVNQENSGSEWIQVNLTDRYVITTVATQGRFGNGNGREYLEEYFIEYSRDFGSTWTKWRNSKGQTHLKGNNDTYSNVTSILDLPIVGANMIRIFPFAKHLRTVCLRFELYGCPYKDGPLSYSMPDGAFGGRYGDLIDDSYDGTRDKRKYLSGGLGQLVDGIKAHEDYKVNSGYEWIGWEAGNETVEIIFEFGELRNFSSVMLYTHNLFNKHIEVFSSARIYFSFDGIRWSKSPLVMEYQPDHITESPRDVIINLNNKVSKFIKFSLKFASKLLLISEVKFNSFPVSGDYNQLMDDLESLEVIQDSVEPIDHSGPSTGSILLIVFSIIVFIICAIGIIFLVRRYIADRSKTDHFLSIGTNYLDSLDPCKGATTPVYCDPDEINNYHNSRGGSHNHHHHQLTHLQQQQLRYDHEYAVPDICNYQSGNVGVKTKHLITNPLSNIDKFEKEKNYVNYMKHNNVVSDNNSDYNDIKPLADKSDHEPTLIKVNSGTLINGLNTNINNVGGPNVDDDDDDHRQHAVNPLIDNHMFLLKNSTNSSSSSPKYGTITTAKQRFLTSDVNKQRQGYRAVAVSSSTGRRIDRR</sequence>
<dbReference type="STRING" id="32264.T1JQZ8"/>
<organism evidence="17 18">
    <name type="scientific">Tetranychus urticae</name>
    <name type="common">Two-spotted spider mite</name>
    <dbReference type="NCBI Taxonomy" id="32264"/>
    <lineage>
        <taxon>Eukaryota</taxon>
        <taxon>Metazoa</taxon>
        <taxon>Ecdysozoa</taxon>
        <taxon>Arthropoda</taxon>
        <taxon>Chelicerata</taxon>
        <taxon>Arachnida</taxon>
        <taxon>Acari</taxon>
        <taxon>Acariformes</taxon>
        <taxon>Trombidiformes</taxon>
        <taxon>Prostigmata</taxon>
        <taxon>Eleutherengona</taxon>
        <taxon>Raphignathae</taxon>
        <taxon>Tetranychoidea</taxon>
        <taxon>Tetranychidae</taxon>
        <taxon>Tetranychus</taxon>
    </lineage>
</organism>
<dbReference type="eggNOG" id="KOG1094">
    <property type="taxonomic scope" value="Eukaryota"/>
</dbReference>
<dbReference type="HOGENOM" id="CLU_389509_0_0_1"/>
<keyword evidence="7 14" id="KW-1133">Transmembrane helix</keyword>
<evidence type="ECO:0000259" key="16">
    <source>
        <dbReference type="PROSITE" id="PS50022"/>
    </source>
</evidence>
<dbReference type="PANTHER" id="PTHR24543">
    <property type="entry name" value="MULTICOPPER OXIDASE-RELATED"/>
    <property type="match status" value="1"/>
</dbReference>
<proteinExistence type="inferred from homology"/>
<dbReference type="GO" id="GO:0005886">
    <property type="term" value="C:plasma membrane"/>
    <property type="evidence" value="ECO:0007669"/>
    <property type="project" value="UniProtKB-SubCell"/>
</dbReference>
<keyword evidence="9" id="KW-1015">Disulfide bond</keyword>
<dbReference type="EnsemblMetazoa" id="tetur01g05080.1">
    <property type="protein sequence ID" value="tetur01g05080.1"/>
    <property type="gene ID" value="tetur01g05080"/>
</dbReference>
<keyword evidence="10" id="KW-0675">Receptor</keyword>
<evidence type="ECO:0000256" key="2">
    <source>
        <dbReference type="ARBA" id="ARBA00022475"/>
    </source>
</evidence>
<dbReference type="PROSITE" id="PS50022">
    <property type="entry name" value="FA58C_3"/>
    <property type="match status" value="1"/>
</dbReference>
<evidence type="ECO:0000256" key="1">
    <source>
        <dbReference type="ARBA" id="ARBA00004251"/>
    </source>
</evidence>
<dbReference type="CDD" id="cd00057">
    <property type="entry name" value="FA58C"/>
    <property type="match status" value="1"/>
</dbReference>
<dbReference type="Proteomes" id="UP000015104">
    <property type="component" value="Unassembled WGS sequence"/>
</dbReference>
<evidence type="ECO:0000256" key="3">
    <source>
        <dbReference type="ARBA" id="ARBA00022692"/>
    </source>
</evidence>
<keyword evidence="11" id="KW-0325">Glycoprotein</keyword>
<dbReference type="FunFam" id="2.60.120.260:FF:000007">
    <property type="entry name" value="Discoidin domain receptor tyrosine kinase 1"/>
    <property type="match status" value="1"/>
</dbReference>
<evidence type="ECO:0000256" key="11">
    <source>
        <dbReference type="ARBA" id="ARBA00023180"/>
    </source>
</evidence>
<evidence type="ECO:0000256" key="8">
    <source>
        <dbReference type="ARBA" id="ARBA00023136"/>
    </source>
</evidence>
<dbReference type="PROSITE" id="PS01285">
    <property type="entry name" value="FA58C_1"/>
    <property type="match status" value="1"/>
</dbReference>
<keyword evidence="8 14" id="KW-0472">Membrane</keyword>
<evidence type="ECO:0000256" key="13">
    <source>
        <dbReference type="SAM" id="MobiDB-lite"/>
    </source>
</evidence>
<reference evidence="17" key="2">
    <citation type="submission" date="2015-06" db="UniProtKB">
        <authorList>
            <consortium name="EnsemblMetazoa"/>
        </authorList>
    </citation>
    <scope>IDENTIFICATION</scope>
</reference>
<evidence type="ECO:0000256" key="10">
    <source>
        <dbReference type="ARBA" id="ARBA00023170"/>
    </source>
</evidence>
<dbReference type="InterPro" id="IPR000421">
    <property type="entry name" value="FA58C"/>
</dbReference>
<evidence type="ECO:0000256" key="12">
    <source>
        <dbReference type="ARBA" id="ARBA00061639"/>
    </source>
</evidence>
<keyword evidence="2" id="KW-1003">Cell membrane</keyword>
<feature type="signal peptide" evidence="15">
    <location>
        <begin position="1"/>
        <end position="18"/>
    </location>
</feature>
<dbReference type="AlphaFoldDB" id="T1JQZ8"/>
<feature type="compositionally biased region" description="Polar residues" evidence="13">
    <location>
        <begin position="32"/>
        <end position="49"/>
    </location>
</feature>
<evidence type="ECO:0000313" key="18">
    <source>
        <dbReference type="Proteomes" id="UP000015104"/>
    </source>
</evidence>
<name>T1JQZ8_TETUR</name>
<dbReference type="EMBL" id="CAEY01000442">
    <property type="status" value="NOT_ANNOTATED_CDS"/>
    <property type="molecule type" value="Genomic_DNA"/>
</dbReference>
<dbReference type="PANTHER" id="PTHR24543:SF291">
    <property type="entry name" value="SMOKE ALARM, ISOFORM D"/>
    <property type="match status" value="1"/>
</dbReference>
<protein>
    <recommendedName>
        <fullName evidence="16">F5/8 type C domain-containing protein</fullName>
    </recommendedName>
</protein>
<reference evidence="18" key="1">
    <citation type="submission" date="2011-08" db="EMBL/GenBank/DDBJ databases">
        <authorList>
            <person name="Rombauts S."/>
        </authorList>
    </citation>
    <scope>NUCLEOTIDE SEQUENCE</scope>
    <source>
        <strain evidence="18">London</strain>
    </source>
</reference>